<protein>
    <submittedName>
        <fullName evidence="1">Uncharacterized protein</fullName>
    </submittedName>
</protein>
<reference evidence="2" key="1">
    <citation type="journal article" date="2019" name="Int. J. Syst. Evol. Microbiol.">
        <title>The Global Catalogue of Microorganisms (GCM) 10K type strain sequencing project: providing services to taxonomists for standard genome sequencing and annotation.</title>
        <authorList>
            <consortium name="The Broad Institute Genomics Platform"/>
            <consortium name="The Broad Institute Genome Sequencing Center for Infectious Disease"/>
            <person name="Wu L."/>
            <person name="Ma J."/>
        </authorList>
    </citation>
    <scope>NUCLEOTIDE SEQUENCE [LARGE SCALE GENOMIC DNA]</scope>
    <source>
        <strain evidence="2">CGMCC 1.15399</strain>
    </source>
</reference>
<comment type="caution">
    <text evidence="1">The sequence shown here is derived from an EMBL/GenBank/DDBJ whole genome shotgun (WGS) entry which is preliminary data.</text>
</comment>
<name>A0ABW4G9N1_9ACTN</name>
<proteinExistence type="predicted"/>
<gene>
    <name evidence="1" type="ORF">ACFSJ0_19190</name>
</gene>
<evidence type="ECO:0000313" key="2">
    <source>
        <dbReference type="Proteomes" id="UP001597097"/>
    </source>
</evidence>
<evidence type="ECO:0000313" key="1">
    <source>
        <dbReference type="EMBL" id="MFD1539190.1"/>
    </source>
</evidence>
<keyword evidence="2" id="KW-1185">Reference proteome</keyword>
<dbReference type="EMBL" id="JBHUCM010000016">
    <property type="protein sequence ID" value="MFD1539190.1"/>
    <property type="molecule type" value="Genomic_DNA"/>
</dbReference>
<organism evidence="1 2">
    <name type="scientific">Nonomuraea guangzhouensis</name>
    <dbReference type="NCBI Taxonomy" id="1291555"/>
    <lineage>
        <taxon>Bacteria</taxon>
        <taxon>Bacillati</taxon>
        <taxon>Actinomycetota</taxon>
        <taxon>Actinomycetes</taxon>
        <taxon>Streptosporangiales</taxon>
        <taxon>Streptosporangiaceae</taxon>
        <taxon>Nonomuraea</taxon>
    </lineage>
</organism>
<dbReference type="Proteomes" id="UP001597097">
    <property type="component" value="Unassembled WGS sequence"/>
</dbReference>
<dbReference type="RefSeq" id="WP_219533062.1">
    <property type="nucleotide sequence ID" value="NZ_JAHKRM010000016.1"/>
</dbReference>
<sequence length="89" mass="10114">MSATHEMVMVGVSDSGTEEWLCPECGRRTLMRWQPDYEKVVLDVGDELATHFGGRGGARIPTGKVNPEIQERDVEWLRRHGIDWYGQPS</sequence>
<accession>A0ABW4G9N1</accession>